<name>A0A4Y3WFV5_9PSEU</name>
<dbReference type="Gene3D" id="3.90.1710.10">
    <property type="entry name" value="Enterococcus faecalis V583 domain"/>
    <property type="match status" value="1"/>
</dbReference>
<dbReference type="Pfam" id="PF06545">
    <property type="entry name" value="AllG"/>
    <property type="match status" value="1"/>
</dbReference>
<dbReference type="Gene3D" id="1.10.10.660">
    <property type="entry name" value="conserved protein of unknown function from Enterococcus faecalis V583"/>
    <property type="match status" value="1"/>
</dbReference>
<proteinExistence type="predicted"/>
<evidence type="ECO:0000313" key="2">
    <source>
        <dbReference type="Proteomes" id="UP000320338"/>
    </source>
</evidence>
<comment type="caution">
    <text evidence="1">The sequence shown here is derived from an EMBL/GenBank/DDBJ whole genome shotgun (WGS) entry which is preliminary data.</text>
</comment>
<evidence type="ECO:0008006" key="3">
    <source>
        <dbReference type="Google" id="ProtNLM"/>
    </source>
</evidence>
<reference evidence="1 2" key="1">
    <citation type="submission" date="2019-06" db="EMBL/GenBank/DDBJ databases">
        <title>Whole genome shotgun sequence of Pseudonocardia hydrocarbonoxydans NBRC 14498.</title>
        <authorList>
            <person name="Hosoyama A."/>
            <person name="Uohara A."/>
            <person name="Ohji S."/>
            <person name="Ichikawa N."/>
        </authorList>
    </citation>
    <scope>NUCLEOTIDE SEQUENCE [LARGE SCALE GENOMIC DNA]</scope>
    <source>
        <strain evidence="1 2">NBRC 14498</strain>
    </source>
</reference>
<evidence type="ECO:0000313" key="1">
    <source>
        <dbReference type="EMBL" id="GEC17754.1"/>
    </source>
</evidence>
<dbReference type="RefSeq" id="WP_246085579.1">
    <property type="nucleotide sequence ID" value="NZ_BAAARZ010000059.1"/>
</dbReference>
<protein>
    <recommendedName>
        <fullName evidence="3">DUF1116 domain-containing protein</fullName>
    </recommendedName>
</protein>
<organism evidence="1 2">
    <name type="scientific">Pseudonocardia hydrocarbonoxydans</name>
    <dbReference type="NCBI Taxonomy" id="76726"/>
    <lineage>
        <taxon>Bacteria</taxon>
        <taxon>Bacillati</taxon>
        <taxon>Actinomycetota</taxon>
        <taxon>Actinomycetes</taxon>
        <taxon>Pseudonocardiales</taxon>
        <taxon>Pseudonocardiaceae</taxon>
        <taxon>Pseudonocardia</taxon>
    </lineage>
</organism>
<dbReference type="InterPro" id="IPR009499">
    <property type="entry name" value="AllG-like"/>
</dbReference>
<sequence>MLTLPTDVAVVNVGLPMFADSVREQGVPVQQVDWSPPAGGDPALVAALTTVFGPRAAEIDAANAEVVRRLDEGVPSLVGVSRVDEVLPGLGERTLLHCGPSITWERVCDPLRRSMRAAVVAEGWASDVEAAGRLLADGSVTLAPANAHDAVVPMASAVGPSTPVWVVDCPQGGTRAYAPVNQGPGEVPWFGRETPAAIERLRFLRDVAGPALGRVVGEAGPLDVFALAKQGVAMGDDLHMRTQATTNLLIRTWLPQLAALPSPEREQVARFLAGNHLFFLTIAMAGARSLTAWAGQVPGSSIVTTMSRNGTDFGIRLAGSDTWHVTDSPPVGDALYNAGMGPDDAAPDIGDSAVLELTGLGGPAAGGSPAVAGFLGGTMAAAAEATDRFARISSGRSSRFTLPPMGFVGTPLGVDVRRVVELGIRPQVTTGILHASDGSGQVGAGVATAPAACFEAALRELAG</sequence>
<gene>
    <name evidence="1" type="ORF">PHY01_00370</name>
</gene>
<dbReference type="InterPro" id="IPR024033">
    <property type="entry name" value="OXTCase_su_AllG_h-dom"/>
</dbReference>
<keyword evidence="2" id="KW-1185">Reference proteome</keyword>
<dbReference type="Gene3D" id="3.40.50.720">
    <property type="entry name" value="NAD(P)-binding Rossmann-like Domain"/>
    <property type="match status" value="1"/>
</dbReference>
<accession>A0A4Y3WFV5</accession>
<dbReference type="Gene3D" id="3.90.1700.10">
    <property type="entry name" value="v583 domain like"/>
    <property type="match status" value="1"/>
</dbReference>
<dbReference type="Proteomes" id="UP000320338">
    <property type="component" value="Unassembled WGS sequence"/>
</dbReference>
<dbReference type="AlphaFoldDB" id="A0A4Y3WFV5"/>
<dbReference type="EMBL" id="BJNG01000001">
    <property type="protein sequence ID" value="GEC17754.1"/>
    <property type="molecule type" value="Genomic_DNA"/>
</dbReference>